<proteinExistence type="inferred from homology"/>
<name>A0ABW2L1K9_9PROT</name>
<keyword evidence="15" id="KW-0066">ATP synthesis</keyword>
<sequence length="461" mass="49201">MTVLAGLAADVQHLPGPVFHGKVSSCSGMTVEVEGLERRLAVGDACRVFARDGRPLACEVIGFSVGRAVLMPFGPLDGLGLGCRVETGGEPASFRPSLSWLGRVVDGFGRPVDGRGPLSRGDENRVLRAAPPHAYERRRIGPRLETGLRVVDTFVPLCRGQRLGVFAGSGVGKSTLLAMLARSSAADVNVIGLIGERGREVQEFIQDDLGPEGLARSVVVVATSDEPALMRRQAAWLTLGLAEYFRDQGRDVLCMMDSVTRFAMAQREIGLSAGEPPTTKGYPPTVFAELPRLLERAGPGREGTGDITGIFTVLVEGGDHDEPVADAVRGILDGHLVLTRSIAERGRYPAADVLKSVSRALPGCHSDEENLTMGRARALLARYESMEELVRLGAYKAGSDPELDLAIRANEPLESFLRQGKTETTASADAFARLQGILDGLAPEPPLPEAPVHKRLPRPAG</sequence>
<keyword evidence="13" id="KW-0406">Ion transport</keyword>
<keyword evidence="7" id="KW-0547">Nucleotide-binding</keyword>
<evidence type="ECO:0000256" key="6">
    <source>
        <dbReference type="ARBA" id="ARBA00022490"/>
    </source>
</evidence>
<evidence type="ECO:0000313" key="19">
    <source>
        <dbReference type="Proteomes" id="UP001596456"/>
    </source>
</evidence>
<feature type="region of interest" description="Disordered" evidence="16">
    <location>
        <begin position="442"/>
        <end position="461"/>
    </location>
</feature>
<dbReference type="PANTHER" id="PTHR15184">
    <property type="entry name" value="ATP SYNTHASE"/>
    <property type="match status" value="1"/>
</dbReference>
<evidence type="ECO:0000256" key="9">
    <source>
        <dbReference type="ARBA" id="ARBA00022795"/>
    </source>
</evidence>
<evidence type="ECO:0000256" key="4">
    <source>
        <dbReference type="ARBA" id="ARBA00020580"/>
    </source>
</evidence>
<evidence type="ECO:0000256" key="5">
    <source>
        <dbReference type="ARBA" id="ARBA00022448"/>
    </source>
</evidence>
<keyword evidence="18" id="KW-0966">Cell projection</keyword>
<evidence type="ECO:0000256" key="3">
    <source>
        <dbReference type="ARBA" id="ARBA00012473"/>
    </source>
</evidence>
<keyword evidence="14" id="KW-1006">Bacterial flagellum protein export</keyword>
<evidence type="ECO:0000259" key="17">
    <source>
        <dbReference type="SMART" id="SM00382"/>
    </source>
</evidence>
<dbReference type="CDD" id="cd01136">
    <property type="entry name" value="ATPase_flagellum-secretory_path_III"/>
    <property type="match status" value="1"/>
</dbReference>
<dbReference type="InterPro" id="IPR027417">
    <property type="entry name" value="P-loop_NTPase"/>
</dbReference>
<dbReference type="Pfam" id="PF18269">
    <property type="entry name" value="T3SS_ATPase_C"/>
    <property type="match status" value="1"/>
</dbReference>
<dbReference type="SUPFAM" id="SSF52540">
    <property type="entry name" value="P-loop containing nucleoside triphosphate hydrolases"/>
    <property type="match status" value="1"/>
</dbReference>
<gene>
    <name evidence="18" type="primary">fliI</name>
    <name evidence="18" type="ORF">ACFQPS_18925</name>
</gene>
<evidence type="ECO:0000256" key="1">
    <source>
        <dbReference type="ARBA" id="ARBA00004496"/>
    </source>
</evidence>
<protein>
    <recommendedName>
        <fullName evidence="4">Flagellum-specific ATP synthase</fullName>
        <ecNumber evidence="3">7.1.2.2</ecNumber>
    </recommendedName>
</protein>
<keyword evidence="8" id="KW-0375">Hydrogen ion transport</keyword>
<keyword evidence="11" id="KW-0653">Protein transport</keyword>
<evidence type="ECO:0000256" key="2">
    <source>
        <dbReference type="ARBA" id="ARBA00008936"/>
    </source>
</evidence>
<dbReference type="Proteomes" id="UP001596456">
    <property type="component" value="Unassembled WGS sequence"/>
</dbReference>
<dbReference type="InterPro" id="IPR003593">
    <property type="entry name" value="AAA+_ATPase"/>
</dbReference>
<evidence type="ECO:0000256" key="13">
    <source>
        <dbReference type="ARBA" id="ARBA00023065"/>
    </source>
</evidence>
<dbReference type="InterPro" id="IPR000194">
    <property type="entry name" value="ATPase_F1/V1/A1_a/bsu_nucl-bd"/>
</dbReference>
<comment type="similarity">
    <text evidence="2">Belongs to the ATPase alpha/beta chains family.</text>
</comment>
<reference evidence="19" key="1">
    <citation type="journal article" date="2019" name="Int. J. Syst. Evol. Microbiol.">
        <title>The Global Catalogue of Microorganisms (GCM) 10K type strain sequencing project: providing services to taxonomists for standard genome sequencing and annotation.</title>
        <authorList>
            <consortium name="The Broad Institute Genomics Platform"/>
            <consortium name="The Broad Institute Genome Sequencing Center for Infectious Disease"/>
            <person name="Wu L."/>
            <person name="Ma J."/>
        </authorList>
    </citation>
    <scope>NUCLEOTIDE SEQUENCE [LARGE SCALE GENOMIC DNA]</scope>
    <source>
        <strain evidence="19">CGMCC 1.16275</strain>
    </source>
</reference>
<dbReference type="InterPro" id="IPR022426">
    <property type="entry name" value="FliI_clade3"/>
</dbReference>
<dbReference type="NCBIfam" id="TIGR01026">
    <property type="entry name" value="fliI_yscN"/>
    <property type="match status" value="1"/>
</dbReference>
<dbReference type="InterPro" id="IPR050053">
    <property type="entry name" value="ATPase_alpha/beta_chains"/>
</dbReference>
<dbReference type="Pfam" id="PF00006">
    <property type="entry name" value="ATP-synt_ab"/>
    <property type="match status" value="1"/>
</dbReference>
<dbReference type="Gene3D" id="3.40.50.12240">
    <property type="match status" value="1"/>
</dbReference>
<keyword evidence="19" id="KW-1185">Reference proteome</keyword>
<comment type="caution">
    <text evidence="18">The sequence shown here is derived from an EMBL/GenBank/DDBJ whole genome shotgun (WGS) entry which is preliminary data.</text>
</comment>
<comment type="subcellular location">
    <subcellularLocation>
        <location evidence="1">Cytoplasm</location>
    </subcellularLocation>
</comment>
<dbReference type="SMART" id="SM00382">
    <property type="entry name" value="AAA"/>
    <property type="match status" value="1"/>
</dbReference>
<dbReference type="EC" id="7.1.2.2" evidence="3"/>
<keyword evidence="10" id="KW-0067">ATP-binding</keyword>
<keyword evidence="18" id="KW-0282">Flagellum</keyword>
<evidence type="ECO:0000256" key="10">
    <source>
        <dbReference type="ARBA" id="ARBA00022840"/>
    </source>
</evidence>
<dbReference type="InterPro" id="IPR005714">
    <property type="entry name" value="ATPase_T3SS_FliI/YscN"/>
</dbReference>
<evidence type="ECO:0000313" key="18">
    <source>
        <dbReference type="EMBL" id="MFC7335248.1"/>
    </source>
</evidence>
<keyword evidence="18" id="KW-0969">Cilium</keyword>
<evidence type="ECO:0000256" key="16">
    <source>
        <dbReference type="SAM" id="MobiDB-lite"/>
    </source>
</evidence>
<evidence type="ECO:0000256" key="8">
    <source>
        <dbReference type="ARBA" id="ARBA00022781"/>
    </source>
</evidence>
<keyword evidence="9" id="KW-1005">Bacterial flagellum biogenesis</keyword>
<evidence type="ECO:0000256" key="7">
    <source>
        <dbReference type="ARBA" id="ARBA00022741"/>
    </source>
</evidence>
<dbReference type="PANTHER" id="PTHR15184:SF9">
    <property type="entry name" value="SPI-1 TYPE 3 SECRETION SYSTEM ATPASE"/>
    <property type="match status" value="1"/>
</dbReference>
<evidence type="ECO:0000256" key="14">
    <source>
        <dbReference type="ARBA" id="ARBA00023225"/>
    </source>
</evidence>
<evidence type="ECO:0000256" key="11">
    <source>
        <dbReference type="ARBA" id="ARBA00022927"/>
    </source>
</evidence>
<dbReference type="RefSeq" id="WP_377360781.1">
    <property type="nucleotide sequence ID" value="NZ_JBHTCM010000028.1"/>
</dbReference>
<dbReference type="InterPro" id="IPR040627">
    <property type="entry name" value="T3SS_ATPase_C"/>
</dbReference>
<keyword evidence="6" id="KW-0963">Cytoplasm</keyword>
<keyword evidence="5" id="KW-0813">Transport</keyword>
<dbReference type="NCBIfam" id="TIGR03498">
    <property type="entry name" value="FliI_clade3"/>
    <property type="match status" value="1"/>
</dbReference>
<evidence type="ECO:0000256" key="12">
    <source>
        <dbReference type="ARBA" id="ARBA00022967"/>
    </source>
</evidence>
<dbReference type="EMBL" id="JBHTCM010000028">
    <property type="protein sequence ID" value="MFC7335248.1"/>
    <property type="molecule type" value="Genomic_DNA"/>
</dbReference>
<evidence type="ECO:0000256" key="15">
    <source>
        <dbReference type="ARBA" id="ARBA00023310"/>
    </source>
</evidence>
<organism evidence="18 19">
    <name type="scientific">Rhodocista pekingensis</name>
    <dbReference type="NCBI Taxonomy" id="201185"/>
    <lineage>
        <taxon>Bacteria</taxon>
        <taxon>Pseudomonadati</taxon>
        <taxon>Pseudomonadota</taxon>
        <taxon>Alphaproteobacteria</taxon>
        <taxon>Rhodospirillales</taxon>
        <taxon>Azospirillaceae</taxon>
        <taxon>Rhodocista</taxon>
    </lineage>
</organism>
<feature type="domain" description="AAA+ ATPase" evidence="17">
    <location>
        <begin position="159"/>
        <end position="343"/>
    </location>
</feature>
<accession>A0ABW2L1K9</accession>
<keyword evidence="12" id="KW-1278">Translocase</keyword>